<feature type="signal peptide" evidence="1">
    <location>
        <begin position="1"/>
        <end position="17"/>
    </location>
</feature>
<evidence type="ECO:0000256" key="1">
    <source>
        <dbReference type="SAM" id="SignalP"/>
    </source>
</evidence>
<evidence type="ECO:0000313" key="3">
    <source>
        <dbReference type="Proteomes" id="UP000076580"/>
    </source>
</evidence>
<keyword evidence="3" id="KW-1185">Reference proteome</keyword>
<dbReference type="RefSeq" id="XP_040661467.1">
    <property type="nucleotide sequence ID" value="XM_040800584.1"/>
</dbReference>
<sequence>MVFTALTLVLFFVRACCYEGSFFESVQEARKNEVAVFIEKYGLALNATYTTSNEPHQDGIAKAEPSCARNWASCRSTYFFDRRVLTNVVNVTFGDMSNEDHAFSMYQPVDGETSAATIGMKQSTAVLEPTTPGWQAALTISPESGVISSVTGDGAVKLREHKARQIIVTKKVSIECSCAAGHHCTIETLSFYAMVSGTCRVQPTHHCDADQDACYGFRQTERRRSEYLNYHGYPEHLSRDKLPEWVTKNGKCDQLFQFSAKNCRSRDHYREVPCELNTAVLKEDGSPHIHIIFTSTPLQNLTRTKREPHVYVKALWRD</sequence>
<organism evidence="2 3">
    <name type="scientific">Drechmeria coniospora</name>
    <name type="common">Nematophagous fungus</name>
    <name type="synonym">Meria coniospora</name>
    <dbReference type="NCBI Taxonomy" id="98403"/>
    <lineage>
        <taxon>Eukaryota</taxon>
        <taxon>Fungi</taxon>
        <taxon>Dikarya</taxon>
        <taxon>Ascomycota</taxon>
        <taxon>Pezizomycotina</taxon>
        <taxon>Sordariomycetes</taxon>
        <taxon>Hypocreomycetidae</taxon>
        <taxon>Hypocreales</taxon>
        <taxon>Ophiocordycipitaceae</taxon>
        <taxon>Drechmeria</taxon>
    </lineage>
</organism>
<dbReference type="EMBL" id="LAYC01000001">
    <property type="protein sequence ID" value="KYK62115.1"/>
    <property type="molecule type" value="Genomic_DNA"/>
</dbReference>
<feature type="chain" id="PRO_5007581153" evidence="1">
    <location>
        <begin position="18"/>
        <end position="318"/>
    </location>
</feature>
<protein>
    <submittedName>
        <fullName evidence="2">Uncharacterized protein</fullName>
    </submittedName>
</protein>
<dbReference type="AlphaFoldDB" id="A0A151GYE8"/>
<dbReference type="InParanoid" id="A0A151GYE8"/>
<name>A0A151GYE8_DRECN</name>
<proteinExistence type="predicted"/>
<gene>
    <name evidence="2" type="ORF">DCS_03262</name>
</gene>
<accession>A0A151GYE8</accession>
<keyword evidence="1" id="KW-0732">Signal</keyword>
<dbReference type="GeneID" id="63715905"/>
<comment type="caution">
    <text evidence="2">The sequence shown here is derived from an EMBL/GenBank/DDBJ whole genome shotgun (WGS) entry which is preliminary data.</text>
</comment>
<evidence type="ECO:0000313" key="2">
    <source>
        <dbReference type="EMBL" id="KYK62115.1"/>
    </source>
</evidence>
<reference evidence="2 3" key="1">
    <citation type="journal article" date="2016" name="Sci. Rep.">
        <title>Insights into Adaptations to a Near-Obligate Nematode Endoparasitic Lifestyle from the Finished Genome of Drechmeria coniospora.</title>
        <authorList>
            <person name="Zhang L."/>
            <person name="Zhou Z."/>
            <person name="Guo Q."/>
            <person name="Fokkens L."/>
            <person name="Miskei M."/>
            <person name="Pocsi I."/>
            <person name="Zhang W."/>
            <person name="Chen M."/>
            <person name="Wang L."/>
            <person name="Sun Y."/>
            <person name="Donzelli B.G."/>
            <person name="Gibson D.M."/>
            <person name="Nelson D.R."/>
            <person name="Luo J.G."/>
            <person name="Rep M."/>
            <person name="Liu H."/>
            <person name="Yang S."/>
            <person name="Wang J."/>
            <person name="Krasnoff S.B."/>
            <person name="Xu Y."/>
            <person name="Molnar I."/>
            <person name="Lin M."/>
        </authorList>
    </citation>
    <scope>NUCLEOTIDE SEQUENCE [LARGE SCALE GENOMIC DNA]</scope>
    <source>
        <strain evidence="2 3">ARSEF 6962</strain>
    </source>
</reference>
<dbReference type="Proteomes" id="UP000076580">
    <property type="component" value="Chromosome 01"/>
</dbReference>